<keyword evidence="5 7" id="KW-0337">GPI-anchor biosynthesis</keyword>
<dbReference type="SUPFAM" id="SSF53649">
    <property type="entry name" value="Alkaline phosphatase-like"/>
    <property type="match status" value="1"/>
</dbReference>
<dbReference type="GO" id="GO:0006506">
    <property type="term" value="P:GPI anchor biosynthetic process"/>
    <property type="evidence" value="ECO:0007669"/>
    <property type="project" value="UniProtKB-KW"/>
</dbReference>
<feature type="transmembrane region" description="Helical" evidence="7">
    <location>
        <begin position="537"/>
        <end position="558"/>
    </location>
</feature>
<dbReference type="GO" id="GO:0051377">
    <property type="term" value="F:mannose-ethanolamine phosphotransferase activity"/>
    <property type="evidence" value="ECO:0007669"/>
    <property type="project" value="UniProtKB-UniRule"/>
</dbReference>
<dbReference type="OrthoDB" id="6238636at2759"/>
<protein>
    <recommendedName>
        <fullName evidence="4 7">GPI ethanolamine phosphate transferase 1</fullName>
        <ecNumber evidence="7">2.-.-.-</ecNumber>
    </recommendedName>
</protein>
<evidence type="ECO:0000256" key="3">
    <source>
        <dbReference type="ARBA" id="ARBA00008400"/>
    </source>
</evidence>
<sequence length="826" mass="92488">MSSPGELSDLAKHNLTDIDRWTVDQFFRCLHDNTTGFFAPHHVTEVDTETFRRGHIAFLHMDAADLVGHAFKPNSDEYTQMVRNVDSLVSEVVHEVTRLSSGLDVKVAFILSADHGMTEWGSHGAGSLHETVTPLVAWGAGLVVPEVLPSSDGLVGFDQYGLPLHNHGRRRRELQQADLCPLMASLLGIPIPVNSVGRVPLDFLDVNSSVKAQLVRANCIQLISQLQLKLLEKRGSHFRAFFREFDKLTESDIEERLRSAELLTSNGLHDQAIESYEQLANLTLTALAYYHKYDRPFFGLCIGASFLLWSLVIWCNLASPADTKYVSNQYQHRFDQCFQLTTFVLLAFILLVLGFSYLWPISHTAFQLLPLVLSLYLVRSSSYKARLYNTLVSLFRKTKETDHMANYHILGSNRSGNSPITFASLISVASLLLLELLIWGFHYRPLLFVACVILAIWPALDRSFGSDRKHLHRFWFLACCILAVFPLLPVIGSSFSPGLVFASGMAITPISLLIYRKLSRSSVEYTKHSFLLSSPRMLGMGYLFSFFFASSSCAVGLVHSHLGFLPSIRFPIHVFSWSMLLLPSLFVLKWLSPRLGLRLFGWISVFLIPLILLSTGYEVLFFIAFMTVGLLWIQLEAPGRDWTQVWFQDTSASHDVREAQLTCLSGDANDLVTLKNFRQSLFFLFLLVISFFGTGNIASVNSFDPRSTYCFLTILKPSVMGLFLLIKVLSPMICLAIIYAAVQLVSAHRGSVNTQTGLCTIMSNFVAVHFFACLRDEGSWLEIGNSISHYVIAMAVGLVSFLFALLGRQLLSVSLPFSAAATKKHM</sequence>
<feature type="transmembrane region" description="Helical" evidence="7">
    <location>
        <begin position="787"/>
        <end position="806"/>
    </location>
</feature>
<dbReference type="InterPro" id="IPR017852">
    <property type="entry name" value="GPI_EtnP_transferase_1_C"/>
</dbReference>
<gene>
    <name evidence="9" type="ORF">P879_07455</name>
</gene>
<dbReference type="Gene3D" id="3.40.720.10">
    <property type="entry name" value="Alkaline Phosphatase, subunit A"/>
    <property type="match status" value="1"/>
</dbReference>
<comment type="pathway">
    <text evidence="2 7">Glycolipid biosynthesis; glycosylphosphatidylinositol-anchor biosynthesis.</text>
</comment>
<evidence type="ECO:0000259" key="8">
    <source>
        <dbReference type="Pfam" id="PF04987"/>
    </source>
</evidence>
<evidence type="ECO:0000256" key="5">
    <source>
        <dbReference type="ARBA" id="ARBA00022502"/>
    </source>
</evidence>
<dbReference type="AlphaFoldDB" id="A0A8T0D1X8"/>
<proteinExistence type="inferred from homology"/>
<feature type="transmembrane region" description="Helical" evidence="7">
    <location>
        <begin position="297"/>
        <end position="317"/>
    </location>
</feature>
<dbReference type="PANTHER" id="PTHR12250:SF0">
    <property type="entry name" value="GPI ETHANOLAMINE PHOSPHATE TRANSFERASE 1"/>
    <property type="match status" value="1"/>
</dbReference>
<feature type="transmembrane region" description="Helical" evidence="7">
    <location>
        <begin position="474"/>
        <end position="492"/>
    </location>
</feature>
<dbReference type="PANTHER" id="PTHR12250">
    <property type="entry name" value="PHOSPHATIDYLINOSITOL GLYCAN, CLASS N"/>
    <property type="match status" value="1"/>
</dbReference>
<dbReference type="Proteomes" id="UP000699462">
    <property type="component" value="Unassembled WGS sequence"/>
</dbReference>
<comment type="function">
    <text evidence="7">Ethanolamine phosphate transferase involved in glycosylphosphatidylinositol-anchor biosynthesis. Transfers ethanolamine phosphate to the first alpha-1,4-linked mannose of the glycosylphosphatidylinositol precursor of GPI-anchor.</text>
</comment>
<keyword evidence="7" id="KW-0472">Membrane</keyword>
<feature type="transmembrane region" description="Helical" evidence="7">
    <location>
        <begin position="337"/>
        <end position="355"/>
    </location>
</feature>
<comment type="similarity">
    <text evidence="3 7">Belongs to the PIGG/PIGN/PIGO family. PIGN subfamily.</text>
</comment>
<feature type="transmembrane region" description="Helical" evidence="7">
    <location>
        <begin position="754"/>
        <end position="772"/>
    </location>
</feature>
<feature type="transmembrane region" description="Helical" evidence="7">
    <location>
        <begin position="681"/>
        <end position="699"/>
    </location>
</feature>
<dbReference type="EMBL" id="JTDF01021587">
    <property type="protein sequence ID" value="KAF8561652.1"/>
    <property type="molecule type" value="Genomic_DNA"/>
</dbReference>
<feature type="transmembrane region" description="Helical" evidence="7">
    <location>
        <begin position="570"/>
        <end position="588"/>
    </location>
</feature>
<comment type="subcellular location">
    <subcellularLocation>
        <location evidence="1 7">Endoplasmic reticulum membrane</location>
        <topology evidence="1 7">Multi-pass membrane protein</topology>
    </subcellularLocation>
</comment>
<comment type="caution">
    <text evidence="9">The sequence shown here is derived from an EMBL/GenBank/DDBJ whole genome shotgun (WGS) entry which is preliminary data.</text>
</comment>
<evidence type="ECO:0000256" key="7">
    <source>
        <dbReference type="RuleBase" id="RU367138"/>
    </source>
</evidence>
<feature type="transmembrane region" description="Helical" evidence="7">
    <location>
        <begin position="445"/>
        <end position="462"/>
    </location>
</feature>
<dbReference type="Pfam" id="PF04987">
    <property type="entry name" value="PigN"/>
    <property type="match status" value="1"/>
</dbReference>
<keyword evidence="10" id="KW-1185">Reference proteome</keyword>
<keyword evidence="7" id="KW-0812">Transmembrane</keyword>
<evidence type="ECO:0000256" key="4">
    <source>
        <dbReference type="ARBA" id="ARBA00020831"/>
    </source>
</evidence>
<evidence type="ECO:0000256" key="2">
    <source>
        <dbReference type="ARBA" id="ARBA00004687"/>
    </source>
</evidence>
<evidence type="ECO:0000313" key="9">
    <source>
        <dbReference type="EMBL" id="KAF8561652.1"/>
    </source>
</evidence>
<organism evidence="9 10">
    <name type="scientific">Paragonimus westermani</name>
    <dbReference type="NCBI Taxonomy" id="34504"/>
    <lineage>
        <taxon>Eukaryota</taxon>
        <taxon>Metazoa</taxon>
        <taxon>Spiralia</taxon>
        <taxon>Lophotrochozoa</taxon>
        <taxon>Platyhelminthes</taxon>
        <taxon>Trematoda</taxon>
        <taxon>Digenea</taxon>
        <taxon>Plagiorchiida</taxon>
        <taxon>Troglotremata</taxon>
        <taxon>Troglotrematidae</taxon>
        <taxon>Paragonimus</taxon>
    </lineage>
</organism>
<evidence type="ECO:0000256" key="6">
    <source>
        <dbReference type="ARBA" id="ARBA00022824"/>
    </source>
</evidence>
<evidence type="ECO:0000313" key="10">
    <source>
        <dbReference type="Proteomes" id="UP000699462"/>
    </source>
</evidence>
<dbReference type="EC" id="2.-.-.-" evidence="7"/>
<dbReference type="Pfam" id="PF01663">
    <property type="entry name" value="Phosphodiest"/>
    <property type="match status" value="1"/>
</dbReference>
<feature type="transmembrane region" description="Helical" evidence="7">
    <location>
        <begin position="595"/>
        <end position="613"/>
    </location>
</feature>
<keyword evidence="6 7" id="KW-0256">Endoplasmic reticulum</keyword>
<dbReference type="InterPro" id="IPR017850">
    <property type="entry name" value="Alkaline_phosphatase_core_sf"/>
</dbReference>
<feature type="transmembrane region" description="Helical" evidence="7">
    <location>
        <begin position="498"/>
        <end position="516"/>
    </location>
</feature>
<name>A0A8T0D1X8_9TREM</name>
<keyword evidence="7" id="KW-0808">Transferase</keyword>
<dbReference type="InterPro" id="IPR002591">
    <property type="entry name" value="Phosphodiest/P_Trfase"/>
</dbReference>
<keyword evidence="7" id="KW-1133">Transmembrane helix</keyword>
<dbReference type="GO" id="GO:0005789">
    <property type="term" value="C:endoplasmic reticulum membrane"/>
    <property type="evidence" value="ECO:0007669"/>
    <property type="project" value="UniProtKB-SubCell"/>
</dbReference>
<dbReference type="InterPro" id="IPR007070">
    <property type="entry name" value="GPI_EtnP_transferase_1"/>
</dbReference>
<reference evidence="9 10" key="1">
    <citation type="submission" date="2019-07" db="EMBL/GenBank/DDBJ databases">
        <title>Annotation for the trematode Paragonimus westermani.</title>
        <authorList>
            <person name="Choi Y.-J."/>
        </authorList>
    </citation>
    <scope>NUCLEOTIDE SEQUENCE [LARGE SCALE GENOMIC DNA]</scope>
    <source>
        <strain evidence="9">180907_Pwestermani</strain>
    </source>
</reference>
<feature type="domain" description="GPI ethanolamine phosphate transferase 1 C-terminal" evidence="8">
    <location>
        <begin position="286"/>
        <end position="779"/>
    </location>
</feature>
<evidence type="ECO:0000256" key="1">
    <source>
        <dbReference type="ARBA" id="ARBA00004477"/>
    </source>
</evidence>
<feature type="transmembrane region" description="Helical" evidence="7">
    <location>
        <begin position="719"/>
        <end position="742"/>
    </location>
</feature>
<accession>A0A8T0D1X8</accession>